<evidence type="ECO:0000259" key="2">
    <source>
        <dbReference type="Pfam" id="PF13478"/>
    </source>
</evidence>
<name>A0ABS8G4W7_9ALTE</name>
<dbReference type="Pfam" id="PF02625">
    <property type="entry name" value="XdhC_CoxI"/>
    <property type="match status" value="1"/>
</dbReference>
<keyword evidence="4" id="KW-1185">Reference proteome</keyword>
<dbReference type="PANTHER" id="PTHR30388">
    <property type="entry name" value="ALDEHYDE OXIDOREDUCTASE MOLYBDENUM COFACTOR ASSEMBLY PROTEIN"/>
    <property type="match status" value="1"/>
</dbReference>
<proteinExistence type="predicted"/>
<dbReference type="RefSeq" id="WP_229157656.1">
    <property type="nucleotide sequence ID" value="NZ_JAJEWP010000001.1"/>
</dbReference>
<dbReference type="InterPro" id="IPR027051">
    <property type="entry name" value="XdhC_Rossmann_dom"/>
</dbReference>
<dbReference type="Pfam" id="PF13478">
    <property type="entry name" value="XdhC_C"/>
    <property type="match status" value="1"/>
</dbReference>
<comment type="caution">
    <text evidence="3">The sequence shown here is derived from an EMBL/GenBank/DDBJ whole genome shotgun (WGS) entry which is preliminary data.</text>
</comment>
<evidence type="ECO:0000313" key="4">
    <source>
        <dbReference type="Proteomes" id="UP001520878"/>
    </source>
</evidence>
<evidence type="ECO:0000259" key="1">
    <source>
        <dbReference type="Pfam" id="PF02625"/>
    </source>
</evidence>
<protein>
    <submittedName>
        <fullName evidence="3">XdhC family protein</fullName>
    </submittedName>
</protein>
<accession>A0ABS8G4W7</accession>
<evidence type="ECO:0000313" key="3">
    <source>
        <dbReference type="EMBL" id="MCC2615617.1"/>
    </source>
</evidence>
<gene>
    <name evidence="3" type="ORF">LJ739_05120</name>
</gene>
<dbReference type="EMBL" id="JAJEWP010000001">
    <property type="protein sequence ID" value="MCC2615617.1"/>
    <property type="molecule type" value="Genomic_DNA"/>
</dbReference>
<feature type="domain" description="XdhC- CoxI" evidence="1">
    <location>
        <begin position="20"/>
        <end position="81"/>
    </location>
</feature>
<organism evidence="3 4">
    <name type="scientific">Fluctibacter halophilus</name>
    <dbReference type="NCBI Taxonomy" id="226011"/>
    <lineage>
        <taxon>Bacteria</taxon>
        <taxon>Pseudomonadati</taxon>
        <taxon>Pseudomonadota</taxon>
        <taxon>Gammaproteobacteria</taxon>
        <taxon>Alteromonadales</taxon>
        <taxon>Alteromonadaceae</taxon>
        <taxon>Fluctibacter</taxon>
    </lineage>
</organism>
<dbReference type="Gene3D" id="3.40.50.720">
    <property type="entry name" value="NAD(P)-binding Rossmann-like Domain"/>
    <property type="match status" value="1"/>
</dbReference>
<dbReference type="PANTHER" id="PTHR30388:SF4">
    <property type="entry name" value="MOLYBDENUM COFACTOR INSERTION CHAPERONE PAOD"/>
    <property type="match status" value="1"/>
</dbReference>
<dbReference type="InterPro" id="IPR003777">
    <property type="entry name" value="XdhC_CoxI"/>
</dbReference>
<dbReference type="InterPro" id="IPR052698">
    <property type="entry name" value="MoCofactor_Util/Proc"/>
</dbReference>
<sequence length="325" mass="35652">MSNHLFDALIQWDQQRDTLQWVLATVIETEGSSYRKAGAMMLLNDMGKHHGLLSGGCLEADIIRQSRQCWDTDTSRIIEYDMRDEDDPAWQLGIGCGGRVRILLQPVNAATDYLQLGQVISALHQRQTVQYAVSCDVDDGHNRIVTDANPGDVRMQLFTLTPPTGLLIMGAGIDALPLVNLAADLGWHVSVADPRTSHARPAVFHRARHHLREPYAGLDHALLKGMDAVVVMHHHIQLDADALVWLADAGATDVRYTGLLGPRHRTERVLQRAGLNESSFDVFANPMGLSLGGELPEHIALSTLAEIQAVLHGRTARSISLALGD</sequence>
<reference evidence="3 4" key="1">
    <citation type="submission" date="2021-10" db="EMBL/GenBank/DDBJ databases">
        <title>Draft genome of Aestuariibacter halophilus JC2043.</title>
        <authorList>
            <person name="Emsley S.A."/>
            <person name="Pfannmuller K.M."/>
            <person name="Ushijima B."/>
            <person name="Saw J.H."/>
            <person name="Videau P."/>
        </authorList>
    </citation>
    <scope>NUCLEOTIDE SEQUENCE [LARGE SCALE GENOMIC DNA]</scope>
    <source>
        <strain evidence="3 4">JC2043</strain>
    </source>
</reference>
<dbReference type="Proteomes" id="UP001520878">
    <property type="component" value="Unassembled WGS sequence"/>
</dbReference>
<feature type="domain" description="XdhC Rossmann" evidence="2">
    <location>
        <begin position="166"/>
        <end position="307"/>
    </location>
</feature>